<dbReference type="PANTHER" id="PTHR47706:SF7">
    <property type="entry name" value="CIPA-LIKE, PUTATIVE (AFU_ORTHOLOGUE AFUA_1G01630)-RELATED"/>
    <property type="match status" value="1"/>
</dbReference>
<dbReference type="Pfam" id="PF05368">
    <property type="entry name" value="NmrA"/>
    <property type="match status" value="1"/>
</dbReference>
<name>A0ABR3Y010_9PEZI</name>
<dbReference type="Gene3D" id="3.90.25.10">
    <property type="entry name" value="UDP-galactose 4-epimerase, domain 1"/>
    <property type="match status" value="1"/>
</dbReference>
<proteinExistence type="predicted"/>
<dbReference type="InterPro" id="IPR036291">
    <property type="entry name" value="NAD(P)-bd_dom_sf"/>
</dbReference>
<dbReference type="PANTHER" id="PTHR47706">
    <property type="entry name" value="NMRA-LIKE FAMILY PROTEIN"/>
    <property type="match status" value="1"/>
</dbReference>
<keyword evidence="2" id="KW-0560">Oxidoreductase</keyword>
<comment type="caution">
    <text evidence="4">The sequence shown here is derived from an EMBL/GenBank/DDBJ whole genome shotgun (WGS) entry which is preliminary data.</text>
</comment>
<dbReference type="Gene3D" id="3.40.50.720">
    <property type="entry name" value="NAD(P)-binding Rossmann-like Domain"/>
    <property type="match status" value="1"/>
</dbReference>
<dbReference type="EMBL" id="JAWRVE010000006">
    <property type="protein sequence ID" value="KAL1881240.1"/>
    <property type="molecule type" value="Genomic_DNA"/>
</dbReference>
<reference evidence="4 5" key="1">
    <citation type="journal article" date="2024" name="IMA Fungus">
        <title>IMA Genome - F19 : A genome assembly and annotation guide to empower mycologists, including annotated draft genome sequences of Ceratocystis pirilliformis, Diaporthe australafricana, Fusarium ophioides, Paecilomyces lecythidis, and Sporothrix stenoceras.</title>
        <authorList>
            <person name="Aylward J."/>
            <person name="Wilson A.M."/>
            <person name="Visagie C.M."/>
            <person name="Spraker J."/>
            <person name="Barnes I."/>
            <person name="Buitendag C."/>
            <person name="Ceriani C."/>
            <person name="Del Mar Angel L."/>
            <person name="du Plessis D."/>
            <person name="Fuchs T."/>
            <person name="Gasser K."/>
            <person name="Kramer D."/>
            <person name="Li W."/>
            <person name="Munsamy K."/>
            <person name="Piso A."/>
            <person name="Price J.L."/>
            <person name="Sonnekus B."/>
            <person name="Thomas C."/>
            <person name="van der Nest A."/>
            <person name="van Dijk A."/>
            <person name="van Heerden A."/>
            <person name="van Vuuren N."/>
            <person name="Yilmaz N."/>
            <person name="Duong T.A."/>
            <person name="van der Merwe N.A."/>
            <person name="Wingfield M.J."/>
            <person name="Wingfield B.D."/>
        </authorList>
    </citation>
    <scope>NUCLEOTIDE SEQUENCE [LARGE SCALE GENOMIC DNA]</scope>
    <source>
        <strain evidence="4 5">CMW 18300</strain>
    </source>
</reference>
<evidence type="ECO:0000313" key="5">
    <source>
        <dbReference type="Proteomes" id="UP001583177"/>
    </source>
</evidence>
<organism evidence="4 5">
    <name type="scientific">Diaporthe australafricana</name>
    <dbReference type="NCBI Taxonomy" id="127596"/>
    <lineage>
        <taxon>Eukaryota</taxon>
        <taxon>Fungi</taxon>
        <taxon>Dikarya</taxon>
        <taxon>Ascomycota</taxon>
        <taxon>Pezizomycotina</taxon>
        <taxon>Sordariomycetes</taxon>
        <taxon>Sordariomycetidae</taxon>
        <taxon>Diaporthales</taxon>
        <taxon>Diaporthaceae</taxon>
        <taxon>Diaporthe</taxon>
    </lineage>
</organism>
<dbReference type="SUPFAM" id="SSF51735">
    <property type="entry name" value="NAD(P)-binding Rossmann-fold domains"/>
    <property type="match status" value="1"/>
</dbReference>
<dbReference type="InterPro" id="IPR008030">
    <property type="entry name" value="NmrA-like"/>
</dbReference>
<evidence type="ECO:0000313" key="4">
    <source>
        <dbReference type="EMBL" id="KAL1881240.1"/>
    </source>
</evidence>
<evidence type="ECO:0000256" key="2">
    <source>
        <dbReference type="ARBA" id="ARBA00023002"/>
    </source>
</evidence>
<dbReference type="InterPro" id="IPR045312">
    <property type="entry name" value="PCBER-like"/>
</dbReference>
<dbReference type="InterPro" id="IPR051609">
    <property type="entry name" value="NmrA/Isoflavone_reductase-like"/>
</dbReference>
<protein>
    <recommendedName>
        <fullName evidence="3">NmrA-like domain-containing protein</fullName>
    </recommendedName>
</protein>
<gene>
    <name evidence="4" type="ORF">Daus18300_001092</name>
</gene>
<sequence>MAANYAKDQPSGFTNHIEKVAIVGAGGTLGKYIAQELGKTKKHNVTALTRSGSTNKLPEGVTPVTVDYDDETSLVEAMKGHQFLIITLAVTAPPGTQSKLIKAASKAGVSYIMPNAWGSNPLNEELMKDIFFHQGFADAIGEIESLGVSKWVVLSCGFWYEFSLGGTEDRYGFDFENRSLVLFDDGNTKINTSTWAQCGRAVASFLSLKLLPEDKDDKAPAIENWANRAIYASSFLVSQNDMFESAKRVTGTTDADWKITREDSKDRYKKGVEDLQKGDVKGFVRLMYTRVFYPNGGGDYETSQGLQNDILGLPKEDLDEATKDAIHIALNGGLEAIYGGVSKK</sequence>
<dbReference type="Proteomes" id="UP001583177">
    <property type="component" value="Unassembled WGS sequence"/>
</dbReference>
<evidence type="ECO:0000259" key="3">
    <source>
        <dbReference type="Pfam" id="PF05368"/>
    </source>
</evidence>
<accession>A0ABR3Y010</accession>
<evidence type="ECO:0000256" key="1">
    <source>
        <dbReference type="ARBA" id="ARBA00022857"/>
    </source>
</evidence>
<keyword evidence="1" id="KW-0521">NADP</keyword>
<feature type="domain" description="NmrA-like" evidence="3">
    <location>
        <begin position="18"/>
        <end position="120"/>
    </location>
</feature>
<keyword evidence="5" id="KW-1185">Reference proteome</keyword>
<dbReference type="CDD" id="cd05259">
    <property type="entry name" value="PCBER_SDR_a"/>
    <property type="match status" value="1"/>
</dbReference>